<proteinExistence type="predicted"/>
<evidence type="ECO:0000313" key="2">
    <source>
        <dbReference type="Proteomes" id="UP001153076"/>
    </source>
</evidence>
<comment type="caution">
    <text evidence="1">The sequence shown here is derived from an EMBL/GenBank/DDBJ whole genome shotgun (WGS) entry which is preliminary data.</text>
</comment>
<dbReference type="Proteomes" id="UP001153076">
    <property type="component" value="Unassembled WGS sequence"/>
</dbReference>
<dbReference type="OrthoDB" id="910577at2759"/>
<protein>
    <submittedName>
        <fullName evidence="1">Uncharacterized protein</fullName>
    </submittedName>
</protein>
<dbReference type="AlphaFoldDB" id="A0A9Q1JX24"/>
<organism evidence="1 2">
    <name type="scientific">Carnegiea gigantea</name>
    <dbReference type="NCBI Taxonomy" id="171969"/>
    <lineage>
        <taxon>Eukaryota</taxon>
        <taxon>Viridiplantae</taxon>
        <taxon>Streptophyta</taxon>
        <taxon>Embryophyta</taxon>
        <taxon>Tracheophyta</taxon>
        <taxon>Spermatophyta</taxon>
        <taxon>Magnoliopsida</taxon>
        <taxon>eudicotyledons</taxon>
        <taxon>Gunneridae</taxon>
        <taxon>Pentapetalae</taxon>
        <taxon>Caryophyllales</taxon>
        <taxon>Cactineae</taxon>
        <taxon>Cactaceae</taxon>
        <taxon>Cactoideae</taxon>
        <taxon>Echinocereeae</taxon>
        <taxon>Carnegiea</taxon>
    </lineage>
</organism>
<reference evidence="1" key="1">
    <citation type="submission" date="2022-04" db="EMBL/GenBank/DDBJ databases">
        <title>Carnegiea gigantea Genome sequencing and assembly v2.</title>
        <authorList>
            <person name="Copetti D."/>
            <person name="Sanderson M.J."/>
            <person name="Burquez A."/>
            <person name="Wojciechowski M.F."/>
        </authorList>
    </citation>
    <scope>NUCLEOTIDE SEQUENCE</scope>
    <source>
        <strain evidence="1">SGP5-SGP5p</strain>
        <tissue evidence="1">Aerial part</tissue>
    </source>
</reference>
<keyword evidence="2" id="KW-1185">Reference proteome</keyword>
<accession>A0A9Q1JX24</accession>
<evidence type="ECO:0000313" key="1">
    <source>
        <dbReference type="EMBL" id="KAJ8432486.1"/>
    </source>
</evidence>
<name>A0A9Q1JX24_9CARY</name>
<dbReference type="EMBL" id="JAKOGI010000602">
    <property type="protein sequence ID" value="KAJ8432486.1"/>
    <property type="molecule type" value="Genomic_DNA"/>
</dbReference>
<gene>
    <name evidence="1" type="ORF">Cgig2_003563</name>
</gene>
<sequence>MGPHAYATCRSAWRDIRVRSGLVLIPLVTGPLPSPQKAESIQNGYFCRQNHQRSTLSPHLTKLGRDKVAHSQFYNVLGQVRLRLRSSKPSLVENLKIGKIFLLSSYIKVKENISSYQLLRHDIESGHKLWAGLPLYGEFSYKPLYWGWLENILVFELIRIVCEYWCPETNTLHTSKGEGSVSIFDSYNFLRLPLSRHLYDEVVPT</sequence>